<gene>
    <name evidence="1" type="ORF">BN137_4311</name>
</gene>
<evidence type="ECO:0000313" key="1">
    <source>
        <dbReference type="EMBL" id="CCJ74905.1"/>
    </source>
</evidence>
<protein>
    <submittedName>
        <fullName evidence="1">Uncharacterized protein</fullName>
    </submittedName>
</protein>
<name>K8A501_9ENTR</name>
<evidence type="ECO:0000313" key="2">
    <source>
        <dbReference type="Proteomes" id="UP000009340"/>
    </source>
</evidence>
<proteinExistence type="predicted"/>
<reference evidence="1" key="1">
    <citation type="submission" date="2012-07" db="EMBL/GenBank/DDBJ databases">
        <authorList>
            <person name="Cummings C."/>
        </authorList>
    </citation>
    <scope>NUCLEOTIDE SEQUENCE</scope>
    <source>
        <strain evidence="1">1330</strain>
    </source>
</reference>
<dbReference type="EMBL" id="CAKW01000154">
    <property type="protein sequence ID" value="CCJ74905.1"/>
    <property type="molecule type" value="Genomic_DNA"/>
</dbReference>
<organism evidence="1 2">
    <name type="scientific">Cronobacter condimenti 1330</name>
    <dbReference type="NCBI Taxonomy" id="1073999"/>
    <lineage>
        <taxon>Bacteria</taxon>
        <taxon>Pseudomonadati</taxon>
        <taxon>Pseudomonadota</taxon>
        <taxon>Gammaproteobacteria</taxon>
        <taxon>Enterobacterales</taxon>
        <taxon>Enterobacteriaceae</taxon>
        <taxon>Cronobacter</taxon>
    </lineage>
</organism>
<dbReference type="AlphaFoldDB" id="K8A501"/>
<dbReference type="Proteomes" id="UP000009340">
    <property type="component" value="Unassembled WGS sequence"/>
</dbReference>
<sequence>MSGCGLARRPPVQKAGVMLGNFFRQGMVHLHLFDEAAPRSEIDEELFNI</sequence>
<comment type="caution">
    <text evidence="1">The sequence shown here is derived from an EMBL/GenBank/DDBJ whole genome shotgun (WGS) entry which is preliminary data.</text>
</comment>
<accession>K8A501</accession>